<accession>A0A8J6LCT3</accession>
<dbReference type="PANTHER" id="PTHR45786:SF74">
    <property type="entry name" value="ATP-DEPENDENT DNA HELICASE"/>
    <property type="match status" value="1"/>
</dbReference>
<reference evidence="1" key="1">
    <citation type="journal article" date="2020" name="J Insects Food Feed">
        <title>The yellow mealworm (Tenebrio molitor) genome: a resource for the emerging insects as food and feed industry.</title>
        <authorList>
            <person name="Eriksson T."/>
            <person name="Andere A."/>
            <person name="Kelstrup H."/>
            <person name="Emery V."/>
            <person name="Picard C."/>
        </authorList>
    </citation>
    <scope>NUCLEOTIDE SEQUENCE</scope>
    <source>
        <strain evidence="1">Stoneville</strain>
        <tissue evidence="1">Whole head</tissue>
    </source>
</reference>
<keyword evidence="2" id="KW-1185">Reference proteome</keyword>
<organism evidence="1 2">
    <name type="scientific">Tenebrio molitor</name>
    <name type="common">Yellow mealworm beetle</name>
    <dbReference type="NCBI Taxonomy" id="7067"/>
    <lineage>
        <taxon>Eukaryota</taxon>
        <taxon>Metazoa</taxon>
        <taxon>Ecdysozoa</taxon>
        <taxon>Arthropoda</taxon>
        <taxon>Hexapoda</taxon>
        <taxon>Insecta</taxon>
        <taxon>Pterygota</taxon>
        <taxon>Neoptera</taxon>
        <taxon>Endopterygota</taxon>
        <taxon>Coleoptera</taxon>
        <taxon>Polyphaga</taxon>
        <taxon>Cucujiformia</taxon>
        <taxon>Tenebrionidae</taxon>
        <taxon>Tenebrio</taxon>
    </lineage>
</organism>
<evidence type="ECO:0000313" key="2">
    <source>
        <dbReference type="Proteomes" id="UP000719412"/>
    </source>
</evidence>
<dbReference type="EMBL" id="JABDTM020023595">
    <property type="protein sequence ID" value="KAH0815078.1"/>
    <property type="molecule type" value="Genomic_DNA"/>
</dbReference>
<gene>
    <name evidence="1" type="ORF">GEV33_007712</name>
</gene>
<reference evidence="1" key="2">
    <citation type="submission" date="2021-08" db="EMBL/GenBank/DDBJ databases">
        <authorList>
            <person name="Eriksson T."/>
        </authorList>
    </citation>
    <scope>NUCLEOTIDE SEQUENCE</scope>
    <source>
        <strain evidence="1">Stoneville</strain>
        <tissue evidence="1">Whole head</tissue>
    </source>
</reference>
<sequence>MDFLQFRLGLGEYFVSGGTKRTADEIENSDDENANVIGNERKKRRVPATLPLALARFRVKYRTGSLLPTPDSGYKFLHIYFMGDSARQVDTRCAHNNSVKRPIVEQLQTFFHQHNGLVALFKTVLDRMPSDNHKIVIRAVKTPAGQHARRFNAPTIDAVAIVVVGENLENRDIVLHRRNDQLQRVSETYDALQYPTLFWQGEDGYNFAMKLINPVIGNGSYFVLESKAADPNIKKKRGLWEELAEKMRKAGYLRSPSKLRDFRWKQAAKTSITRFKKEQRKMEGGPGSLERETPLIWIGQFIMFAPIDFEKDVSAFDSDYFRDDVWKIAVDKFNNVKMEWKKICDHVTKIEDDYLQREHIVDEVQELIIRVGYDTDSSTDFFSESEDEVVATQGDDDLGCQPLL</sequence>
<dbReference type="Proteomes" id="UP000719412">
    <property type="component" value="Unassembled WGS sequence"/>
</dbReference>
<dbReference type="PANTHER" id="PTHR45786">
    <property type="entry name" value="DNA BINDING PROTEIN-LIKE"/>
    <property type="match status" value="1"/>
</dbReference>
<dbReference type="AlphaFoldDB" id="A0A8J6LCT3"/>
<name>A0A8J6LCT3_TENMO</name>
<comment type="caution">
    <text evidence="1">The sequence shown here is derived from an EMBL/GenBank/DDBJ whole genome shotgun (WGS) entry which is preliminary data.</text>
</comment>
<evidence type="ECO:0000313" key="1">
    <source>
        <dbReference type="EMBL" id="KAH0815078.1"/>
    </source>
</evidence>
<proteinExistence type="predicted"/>
<protein>
    <submittedName>
        <fullName evidence="1">Uncharacterized protein</fullName>
    </submittedName>
</protein>